<evidence type="ECO:0000256" key="8">
    <source>
        <dbReference type="ARBA" id="ARBA00023002"/>
    </source>
</evidence>
<comment type="similarity">
    <text evidence="3 11">Belongs to the cytochrome c oxidase subunit 6A family.</text>
</comment>
<keyword evidence="5 12" id="KW-0999">Mitochondrion inner membrane</keyword>
<dbReference type="KEGG" id="dam:107044450"/>
<evidence type="ECO:0000256" key="4">
    <source>
        <dbReference type="ARBA" id="ARBA00022692"/>
    </source>
</evidence>
<gene>
    <name evidence="15" type="primary">COX6A</name>
    <name evidence="15" type="ORF">DALL_DALL000395</name>
</gene>
<keyword evidence="9 12" id="KW-0496">Mitochondrion</keyword>
<dbReference type="GO" id="GO:0016491">
    <property type="term" value="F:oxidoreductase activity"/>
    <property type="evidence" value="ECO:0007669"/>
    <property type="project" value="UniProtKB-KW"/>
</dbReference>
<dbReference type="SUPFAM" id="SSF81411">
    <property type="entry name" value="Mitochondrial cytochrome c oxidase subunit VIa"/>
    <property type="match status" value="1"/>
</dbReference>
<evidence type="ECO:0000256" key="10">
    <source>
        <dbReference type="ARBA" id="ARBA00023136"/>
    </source>
</evidence>
<evidence type="ECO:0000256" key="7">
    <source>
        <dbReference type="ARBA" id="ARBA00022989"/>
    </source>
</evidence>
<dbReference type="Gene3D" id="4.10.95.10">
    <property type="entry name" value="Cytochrome c oxidase, subunit VIa"/>
    <property type="match status" value="1"/>
</dbReference>
<proteinExistence type="inferred from homology"/>
<keyword evidence="16" id="KW-1185">Reference proteome</keyword>
<dbReference type="GO" id="GO:0005743">
    <property type="term" value="C:mitochondrial inner membrane"/>
    <property type="evidence" value="ECO:0007669"/>
    <property type="project" value="UniProtKB-SubCell"/>
</dbReference>
<dbReference type="InterPro" id="IPR036418">
    <property type="entry name" value="Cyt_c_oxidase_su6a_sf"/>
</dbReference>
<dbReference type="OrthoDB" id="5947505at2759"/>
<keyword evidence="6" id="KW-0809">Transit peptide</keyword>
<comment type="subcellular location">
    <subcellularLocation>
        <location evidence="1">Mitochondrion inner membrane</location>
        <topology evidence="1">Single-pass membrane protein</topology>
    </subcellularLocation>
</comment>
<dbReference type="Pfam" id="PF02046">
    <property type="entry name" value="COX6A"/>
    <property type="match status" value="1"/>
</dbReference>
<dbReference type="PIRSF" id="PIRSF000277">
    <property type="entry name" value="COX6A1"/>
    <property type="match status" value="1"/>
</dbReference>
<evidence type="ECO:0000256" key="2">
    <source>
        <dbReference type="ARBA" id="ARBA00004673"/>
    </source>
</evidence>
<evidence type="ECO:0000256" key="12">
    <source>
        <dbReference type="RuleBase" id="RU004397"/>
    </source>
</evidence>
<dbReference type="FunFam" id="4.10.95.10:FF:000001">
    <property type="entry name" value="Cytochrome c oxidase subunit 6A, mitochondrial"/>
    <property type="match status" value="1"/>
</dbReference>
<evidence type="ECO:0000256" key="14">
    <source>
        <dbReference type="SAM" id="Phobius"/>
    </source>
</evidence>
<accession>A0A4E0S1A0</accession>
<dbReference type="PANTHER" id="PTHR11504">
    <property type="entry name" value="CYTOCHROME C OXIDASE POLYPEPTIDE VIA"/>
    <property type="match status" value="1"/>
</dbReference>
<dbReference type="CTD" id="107044450"/>
<evidence type="ECO:0000256" key="11">
    <source>
        <dbReference type="RuleBase" id="RU004396"/>
    </source>
</evidence>
<evidence type="ECO:0000256" key="9">
    <source>
        <dbReference type="ARBA" id="ARBA00023128"/>
    </source>
</evidence>
<keyword evidence="8" id="KW-0560">Oxidoreductase</keyword>
<organism evidence="15 16">
    <name type="scientific">Diachasma alloeum</name>
    <dbReference type="NCBI Taxonomy" id="454923"/>
    <lineage>
        <taxon>Eukaryota</taxon>
        <taxon>Metazoa</taxon>
        <taxon>Ecdysozoa</taxon>
        <taxon>Arthropoda</taxon>
        <taxon>Hexapoda</taxon>
        <taxon>Insecta</taxon>
        <taxon>Pterygota</taxon>
        <taxon>Neoptera</taxon>
        <taxon>Endopterygota</taxon>
        <taxon>Hymenoptera</taxon>
        <taxon>Apocrita</taxon>
        <taxon>Ichneumonoidea</taxon>
        <taxon>Braconidae</taxon>
        <taxon>Opiinae</taxon>
        <taxon>Diachasma</taxon>
    </lineage>
</organism>
<evidence type="ECO:0000256" key="3">
    <source>
        <dbReference type="ARBA" id="ARBA00005553"/>
    </source>
</evidence>
<dbReference type="PROSITE" id="PS01329">
    <property type="entry name" value="COX6A"/>
    <property type="match status" value="1"/>
</dbReference>
<reference evidence="15" key="1">
    <citation type="submission" date="2019-02" db="EMBL/GenBank/DDBJ databases">
        <title>Genome of the parasitoid wasp Diachasma alloeum, an emerging model for ecological speciation and transitions to asexual reproduction.</title>
        <authorList>
            <person name="Robertson H.M."/>
            <person name="Walden K.K."/>
            <person name="Tvedte E.S."/>
            <person name="Hood G.R."/>
            <person name="Feder J.L."/>
            <person name="Forbes A.A."/>
            <person name="Logsdon J.M."/>
            <person name="Mcelroy K.E."/>
        </authorList>
    </citation>
    <scope>NUCLEOTIDE SEQUENCE [LARGE SCALE GENOMIC DNA]</scope>
    <source>
        <strain evidence="15">Michigan</strain>
    </source>
</reference>
<dbReference type="UniPathway" id="UPA00705"/>
<comment type="pathway">
    <text evidence="2">Energy metabolism; oxidative phosphorylation.</text>
</comment>
<evidence type="ECO:0000256" key="6">
    <source>
        <dbReference type="ARBA" id="ARBA00022946"/>
    </source>
</evidence>
<feature type="region of interest" description="Disordered" evidence="13">
    <location>
        <begin position="92"/>
        <end position="117"/>
    </location>
</feature>
<keyword evidence="4 14" id="KW-0812">Transmembrane</keyword>
<dbReference type="InterPro" id="IPR018507">
    <property type="entry name" value="Cyt_c_oxidase_su6a_CS"/>
</dbReference>
<dbReference type="Proteomes" id="UP000297026">
    <property type="component" value="Unassembled WGS sequence"/>
</dbReference>
<evidence type="ECO:0000313" key="16">
    <source>
        <dbReference type="Proteomes" id="UP000297026"/>
    </source>
</evidence>
<protein>
    <recommendedName>
        <fullName evidence="12">Cytochrome c oxidase subunit</fullName>
    </recommendedName>
    <alternativeName>
        <fullName evidence="12">Cytochrome c oxidase polypeptide VIa</fullName>
    </alternativeName>
</protein>
<evidence type="ECO:0000256" key="13">
    <source>
        <dbReference type="SAM" id="MobiDB-lite"/>
    </source>
</evidence>
<keyword evidence="10 12" id="KW-0472">Membrane</keyword>
<dbReference type="InterPro" id="IPR001349">
    <property type="entry name" value="Cyt_c_oxidase_su6a"/>
</dbReference>
<dbReference type="GO" id="GO:0030234">
    <property type="term" value="F:enzyme regulator activity"/>
    <property type="evidence" value="ECO:0007669"/>
    <property type="project" value="TreeGrafter"/>
</dbReference>
<evidence type="ECO:0000256" key="1">
    <source>
        <dbReference type="ARBA" id="ARBA00004434"/>
    </source>
</evidence>
<feature type="transmembrane region" description="Helical" evidence="14">
    <location>
        <begin position="42"/>
        <end position="61"/>
    </location>
</feature>
<name>A0A4E0S1A0_9HYME</name>
<keyword evidence="7 14" id="KW-1133">Transmembrane helix</keyword>
<dbReference type="EMBL" id="ML159068">
    <property type="protein sequence ID" value="THK33190.1"/>
    <property type="molecule type" value="Genomic_DNA"/>
</dbReference>
<dbReference type="GO" id="GO:0006123">
    <property type="term" value="P:mitochondrial electron transport, cytochrome c to oxygen"/>
    <property type="evidence" value="ECO:0007669"/>
    <property type="project" value="TreeGrafter"/>
</dbReference>
<evidence type="ECO:0000313" key="15">
    <source>
        <dbReference type="EMBL" id="THK33190.1"/>
    </source>
</evidence>
<evidence type="ECO:0000256" key="5">
    <source>
        <dbReference type="ARBA" id="ARBA00022792"/>
    </source>
</evidence>
<dbReference type="AlphaFoldDB" id="A0A4E0S1A0"/>
<dbReference type="GeneID" id="107044450"/>
<dbReference type="PANTHER" id="PTHR11504:SF0">
    <property type="entry name" value="CYTOCHROME C OXIDASE SUBUNIT"/>
    <property type="match status" value="1"/>
</dbReference>
<sequence length="117" mass="13731">MAGRIALGRSFVRKYSTETGAKFDVYASQRGSDKAGKIWKNVTYFVALPTVALAMVNTYLMEQEEAKTRKRPEFKRYDHFRIRTKRFPWGDGNHTLFHNPYRNALPDGYETEEEEHH</sequence>